<sequence length="225" mass="25137">MKIAGRLYYVITALAVFLAGIMMIIWSMTDTGKADYKDTVIDSDNTVSSIITCSSGNKVDFVALTKEDSRIYAYIDIVGTGIETPVIRSDDLTSGYAFTKSNNTKKFSERNTVIFLDSGTFADITQYLDNDYVDSHRIINVYTSDKDMSYRIFAVSSYSDTDISGNYDFTSFNGFSSYITDISAADNNYYLDADTEFDRNSVVITISVHIGNERVLILAVRESEQ</sequence>
<dbReference type="SUPFAM" id="SSF63817">
    <property type="entry name" value="Sortase"/>
    <property type="match status" value="1"/>
</dbReference>
<keyword evidence="1" id="KW-0812">Transmembrane</keyword>
<protein>
    <submittedName>
        <fullName evidence="2">Class B sortase</fullName>
    </submittedName>
</protein>
<comment type="caution">
    <text evidence="2">The sequence shown here is derived from an EMBL/GenBank/DDBJ whole genome shotgun (WGS) entry which is preliminary data.</text>
</comment>
<proteinExistence type="predicted"/>
<gene>
    <name evidence="2" type="ORF">DW858_01010</name>
</gene>
<dbReference type="CDD" id="cd05826">
    <property type="entry name" value="Sortase_B"/>
    <property type="match status" value="1"/>
</dbReference>
<dbReference type="AlphaFoldDB" id="A0A413Z268"/>
<name>A0A413Z268_9FIRM</name>
<dbReference type="RefSeq" id="WP_118009425.1">
    <property type="nucleotide sequence ID" value="NZ_DAWDTH010000009.1"/>
</dbReference>
<organism evidence="2 3">
    <name type="scientific">Lachnospira eligens</name>
    <dbReference type="NCBI Taxonomy" id="39485"/>
    <lineage>
        <taxon>Bacteria</taxon>
        <taxon>Bacillati</taxon>
        <taxon>Bacillota</taxon>
        <taxon>Clostridia</taxon>
        <taxon>Lachnospirales</taxon>
        <taxon>Lachnospiraceae</taxon>
        <taxon>Lachnospira</taxon>
    </lineage>
</organism>
<dbReference type="InterPro" id="IPR023365">
    <property type="entry name" value="Sortase_dom-sf"/>
</dbReference>
<dbReference type="InterPro" id="IPR009835">
    <property type="entry name" value="SrtB"/>
</dbReference>
<dbReference type="EMBL" id="QSHM01000001">
    <property type="protein sequence ID" value="RHC15452.1"/>
    <property type="molecule type" value="Genomic_DNA"/>
</dbReference>
<feature type="transmembrane region" description="Helical" evidence="1">
    <location>
        <begin position="7"/>
        <end position="28"/>
    </location>
</feature>
<reference evidence="2 3" key="1">
    <citation type="submission" date="2018-08" db="EMBL/GenBank/DDBJ databases">
        <title>A genome reference for cultivated species of the human gut microbiota.</title>
        <authorList>
            <person name="Zou Y."/>
            <person name="Xue W."/>
            <person name="Luo G."/>
        </authorList>
    </citation>
    <scope>NUCLEOTIDE SEQUENCE [LARGE SCALE GENOMIC DNA]</scope>
    <source>
        <strain evidence="2 3">AM37-3BH</strain>
    </source>
</reference>
<dbReference type="Proteomes" id="UP000285844">
    <property type="component" value="Unassembled WGS sequence"/>
</dbReference>
<keyword evidence="1" id="KW-1133">Transmembrane helix</keyword>
<keyword evidence="1" id="KW-0472">Membrane</keyword>
<evidence type="ECO:0000313" key="2">
    <source>
        <dbReference type="EMBL" id="RHC15452.1"/>
    </source>
</evidence>
<dbReference type="Gene3D" id="2.40.260.10">
    <property type="entry name" value="Sortase"/>
    <property type="match status" value="1"/>
</dbReference>
<accession>A0A413Z268</accession>
<evidence type="ECO:0000256" key="1">
    <source>
        <dbReference type="SAM" id="Phobius"/>
    </source>
</evidence>
<evidence type="ECO:0000313" key="3">
    <source>
        <dbReference type="Proteomes" id="UP000285844"/>
    </source>
</evidence>